<organism evidence="3 4">
    <name type="scientific">Liparis tanakae</name>
    <name type="common">Tanaka's snailfish</name>
    <dbReference type="NCBI Taxonomy" id="230148"/>
    <lineage>
        <taxon>Eukaryota</taxon>
        <taxon>Metazoa</taxon>
        <taxon>Chordata</taxon>
        <taxon>Craniata</taxon>
        <taxon>Vertebrata</taxon>
        <taxon>Euteleostomi</taxon>
        <taxon>Actinopterygii</taxon>
        <taxon>Neopterygii</taxon>
        <taxon>Teleostei</taxon>
        <taxon>Neoteleostei</taxon>
        <taxon>Acanthomorphata</taxon>
        <taxon>Eupercaria</taxon>
        <taxon>Perciformes</taxon>
        <taxon>Cottioidei</taxon>
        <taxon>Cottales</taxon>
        <taxon>Liparidae</taxon>
        <taxon>Liparis</taxon>
    </lineage>
</organism>
<evidence type="ECO:0000313" key="3">
    <source>
        <dbReference type="EMBL" id="TNN47890.1"/>
    </source>
</evidence>
<reference evidence="3 4" key="1">
    <citation type="submission" date="2019-03" db="EMBL/GenBank/DDBJ databases">
        <title>First draft genome of Liparis tanakae, snailfish: a comprehensive survey of snailfish specific genes.</title>
        <authorList>
            <person name="Kim W."/>
            <person name="Song I."/>
            <person name="Jeong J.-H."/>
            <person name="Kim D."/>
            <person name="Kim S."/>
            <person name="Ryu S."/>
            <person name="Song J.Y."/>
            <person name="Lee S.K."/>
        </authorList>
    </citation>
    <scope>NUCLEOTIDE SEQUENCE [LARGE SCALE GENOMIC DNA]</scope>
    <source>
        <tissue evidence="3">Muscle</tissue>
    </source>
</reference>
<accession>A0A4Z2G3X5</accession>
<keyword evidence="2" id="KW-0732">Signal</keyword>
<name>A0A4Z2G3X5_9TELE</name>
<dbReference type="EMBL" id="SRLO01000720">
    <property type="protein sequence ID" value="TNN47890.1"/>
    <property type="molecule type" value="Genomic_DNA"/>
</dbReference>
<feature type="region of interest" description="Disordered" evidence="1">
    <location>
        <begin position="60"/>
        <end position="86"/>
    </location>
</feature>
<feature type="region of interest" description="Disordered" evidence="1">
    <location>
        <begin position="105"/>
        <end position="139"/>
    </location>
</feature>
<feature type="signal peptide" evidence="2">
    <location>
        <begin position="1"/>
        <end position="27"/>
    </location>
</feature>
<evidence type="ECO:0000256" key="2">
    <source>
        <dbReference type="SAM" id="SignalP"/>
    </source>
</evidence>
<keyword evidence="4" id="KW-1185">Reference proteome</keyword>
<feature type="chain" id="PRO_5021349149" description="Secreted protein" evidence="2">
    <location>
        <begin position="28"/>
        <end position="139"/>
    </location>
</feature>
<proteinExistence type="predicted"/>
<gene>
    <name evidence="3" type="ORF">EYF80_041891</name>
</gene>
<feature type="compositionally biased region" description="Low complexity" evidence="1">
    <location>
        <begin position="105"/>
        <end position="114"/>
    </location>
</feature>
<comment type="caution">
    <text evidence="3">The sequence shown here is derived from an EMBL/GenBank/DDBJ whole genome shotgun (WGS) entry which is preliminary data.</text>
</comment>
<sequence length="139" mass="14955">MTASQVLCFSCVWMVLNLWWMMPTMRSISRGVTGRVRDCSRSRFITWVVNSVHAWVWGGEGEGGGGGVGKREHTRRRRVKDGNAHCKEAARSECSSELSGDIPPELVAADTAAAAPPPFSGPATPSASSMLSSRTSWGS</sequence>
<feature type="compositionally biased region" description="Polar residues" evidence="1">
    <location>
        <begin position="130"/>
        <end position="139"/>
    </location>
</feature>
<evidence type="ECO:0000256" key="1">
    <source>
        <dbReference type="SAM" id="MobiDB-lite"/>
    </source>
</evidence>
<evidence type="ECO:0008006" key="5">
    <source>
        <dbReference type="Google" id="ProtNLM"/>
    </source>
</evidence>
<protein>
    <recommendedName>
        <fullName evidence="5">Secreted protein</fullName>
    </recommendedName>
</protein>
<evidence type="ECO:0000313" key="4">
    <source>
        <dbReference type="Proteomes" id="UP000314294"/>
    </source>
</evidence>
<dbReference type="Proteomes" id="UP000314294">
    <property type="component" value="Unassembled WGS sequence"/>
</dbReference>
<dbReference type="AlphaFoldDB" id="A0A4Z2G3X5"/>